<dbReference type="Proteomes" id="UP001219934">
    <property type="component" value="Unassembled WGS sequence"/>
</dbReference>
<dbReference type="SUPFAM" id="SSF53822">
    <property type="entry name" value="Periplasmic binding protein-like I"/>
    <property type="match status" value="1"/>
</dbReference>
<sequence>MVCPVVCNILKFTPKEDVRRKFTPKEEVRRKFTPKEEVRRKFTPKEEVRRKFTPKEEVRRKFTPKEDVRRKFTPKEEVRRKFTPKEEVRRKFTPKEEVRRKFTPKEEVRRKFTPKEEVRRKFTPKEEVRRKFTPKEEVRRKFTPKEEVRRKFTPKEEVRRKFTPKEEVRRKFTPKEEVRRKFTPKEEVRRKFTPKEEVRRKFTPKEEVRRKFTPKEEVRRKFTPKEEVRRKFTPKEEVRRKFTPKEESRFTLTLWSFFFRLRGVGGAGGDPAEYLASYNPIAHNPDRMRPFLRTDSADTPSDQKFLSPSSSSHTGQIFRQDESWISSVWVQDERRVGHHVLHLAPDVEAEVAQFLLKGLQSFLELLSEILSSFIDGSESVVGSAGTAVTFNRNGDAPGRYDLFQYQWSNVSGPGYRVIGQWTESLQLNGLFAVFLLVVLLNLSDTTSDCSMDASFIPDDPKLSSPGRVWMMVGGDNIQQQFFRFFSGLLQPQSDGGLAFVDNLFEDVLTALKLIGSGSQKPLNLFKQRAAICQSISSKTPEPFSDHRRAGSGDLLKSLCALQPLFIAFS</sequence>
<evidence type="ECO:0000313" key="1">
    <source>
        <dbReference type="EMBL" id="KAJ4921082.1"/>
    </source>
</evidence>
<gene>
    <name evidence="1" type="ORF">JOQ06_022015</name>
</gene>
<dbReference type="InterPro" id="IPR028082">
    <property type="entry name" value="Peripla_BP_I"/>
</dbReference>
<comment type="caution">
    <text evidence="1">The sequence shown here is derived from an EMBL/GenBank/DDBJ whole genome shotgun (WGS) entry which is preliminary data.</text>
</comment>
<dbReference type="PANTHER" id="PTHR38758:SF1">
    <property type="entry name" value="PROTEIN, PUTATIVE-RELATED"/>
    <property type="match status" value="1"/>
</dbReference>
<reference evidence="1" key="1">
    <citation type="submission" date="2022-11" db="EMBL/GenBank/DDBJ databases">
        <title>Chromosome-level genome of Pogonophryne albipinna.</title>
        <authorList>
            <person name="Jo E."/>
        </authorList>
    </citation>
    <scope>NUCLEOTIDE SEQUENCE</scope>
    <source>
        <strain evidence="1">SGF0006</strain>
        <tissue evidence="1">Muscle</tissue>
    </source>
</reference>
<accession>A0AAD6AA64</accession>
<keyword evidence="2" id="KW-1185">Reference proteome</keyword>
<protein>
    <submittedName>
        <fullName evidence="1">Uncharacterized protein</fullName>
    </submittedName>
</protein>
<proteinExistence type="predicted"/>
<name>A0AAD6AA64_9TELE</name>
<dbReference type="EMBL" id="JAPTMU010000145">
    <property type="protein sequence ID" value="KAJ4921082.1"/>
    <property type="molecule type" value="Genomic_DNA"/>
</dbReference>
<dbReference type="AlphaFoldDB" id="A0AAD6AA64"/>
<organism evidence="1 2">
    <name type="scientific">Pogonophryne albipinna</name>
    <dbReference type="NCBI Taxonomy" id="1090488"/>
    <lineage>
        <taxon>Eukaryota</taxon>
        <taxon>Metazoa</taxon>
        <taxon>Chordata</taxon>
        <taxon>Craniata</taxon>
        <taxon>Vertebrata</taxon>
        <taxon>Euteleostomi</taxon>
        <taxon>Actinopterygii</taxon>
        <taxon>Neopterygii</taxon>
        <taxon>Teleostei</taxon>
        <taxon>Neoteleostei</taxon>
        <taxon>Acanthomorphata</taxon>
        <taxon>Eupercaria</taxon>
        <taxon>Perciformes</taxon>
        <taxon>Notothenioidei</taxon>
        <taxon>Pogonophryne</taxon>
    </lineage>
</organism>
<evidence type="ECO:0000313" key="2">
    <source>
        <dbReference type="Proteomes" id="UP001219934"/>
    </source>
</evidence>
<dbReference type="PANTHER" id="PTHR38758">
    <property type="entry name" value="PUTATIVE-RELATED"/>
    <property type="match status" value="1"/>
</dbReference>